<dbReference type="PANTHER" id="PTHR47017">
    <property type="entry name" value="ACYL-COA"/>
    <property type="match status" value="1"/>
</dbReference>
<dbReference type="AlphaFoldDB" id="A0A328B6Q8"/>
<dbReference type="InterPro" id="IPR007434">
    <property type="entry name" value="FemAB-like"/>
</dbReference>
<dbReference type="GO" id="GO:0016740">
    <property type="term" value="F:transferase activity"/>
    <property type="evidence" value="ECO:0007669"/>
    <property type="project" value="UniProtKB-KW"/>
</dbReference>
<accession>A0A328B6Q8</accession>
<name>A0A328B6Q8_9CAUL</name>
<dbReference type="OrthoDB" id="9776898at2"/>
<dbReference type="PANTHER" id="PTHR47017:SF1">
    <property type="entry name" value="ACYL-COA"/>
    <property type="match status" value="1"/>
</dbReference>
<proteinExistence type="predicted"/>
<protein>
    <submittedName>
        <fullName evidence="1">GNAT family N-acetyltransferase</fullName>
    </submittedName>
</protein>
<sequence>MRQPDLRGLPGVTLKPAVQVHRRVAEVGREAWDACAGNPAYAGNPFVRYDFLDSLEAASCAVERTGWGPQHLSVEDGKGRVAAVMPLYLKSHSQGEYIFDHAWADAYERAGGRYYPKLLSAAPFTPATGPRLLVRPDVDAEAARGLLIGGAVTLCERYGASSLHVNFPTQDEWRWMGGHGLALREGQQYHWQNRGYATFDDFLAALSSGRRKTIRRERRDAQADLEIHAITGADLTEDHWDAFFAFYMDTGSRKWGRPYLSRPFFSLLGERMADRVLLIMARRDGRWIAGALNLIGDDCLYGRNWGCLEEVPFLHFELCYYQAIEWAIGRGLARVEAGAQGEHKIARGYLPAPVYSAHYIADPALRGPVEQFVMREREGVEAQMEWLAEEYSPFREGEA</sequence>
<dbReference type="InterPro" id="IPR016181">
    <property type="entry name" value="Acyl_CoA_acyltransferase"/>
</dbReference>
<dbReference type="Gene3D" id="3.40.630.30">
    <property type="match status" value="1"/>
</dbReference>
<keyword evidence="2" id="KW-1185">Reference proteome</keyword>
<evidence type="ECO:0000313" key="2">
    <source>
        <dbReference type="Proteomes" id="UP000249842"/>
    </source>
</evidence>
<dbReference type="EMBL" id="QFYP01000001">
    <property type="protein sequence ID" value="RAK61544.1"/>
    <property type="molecule type" value="Genomic_DNA"/>
</dbReference>
<organism evidence="1 2">
    <name type="scientific">Phenylobacterium hankyongense</name>
    <dbReference type="NCBI Taxonomy" id="1813876"/>
    <lineage>
        <taxon>Bacteria</taxon>
        <taxon>Pseudomonadati</taxon>
        <taxon>Pseudomonadota</taxon>
        <taxon>Alphaproteobacteria</taxon>
        <taxon>Caulobacterales</taxon>
        <taxon>Caulobacteraceae</taxon>
        <taxon>Phenylobacterium</taxon>
    </lineage>
</organism>
<dbReference type="SUPFAM" id="SSF55729">
    <property type="entry name" value="Acyl-CoA N-acyltransferases (Nat)"/>
    <property type="match status" value="1"/>
</dbReference>
<reference evidence="2" key="1">
    <citation type="submission" date="2018-05" db="EMBL/GenBank/DDBJ databases">
        <authorList>
            <person name="Li X."/>
        </authorList>
    </citation>
    <scope>NUCLEOTIDE SEQUENCE [LARGE SCALE GENOMIC DNA]</scope>
    <source>
        <strain evidence="2">HKS-05</strain>
    </source>
</reference>
<gene>
    <name evidence="1" type="ORF">DJ021_17930</name>
</gene>
<evidence type="ECO:0000313" key="1">
    <source>
        <dbReference type="EMBL" id="RAK61544.1"/>
    </source>
</evidence>
<comment type="caution">
    <text evidence="1">The sequence shown here is derived from an EMBL/GenBank/DDBJ whole genome shotgun (WGS) entry which is preliminary data.</text>
</comment>
<dbReference type="Pfam" id="PF04339">
    <property type="entry name" value="FemAB_like"/>
    <property type="match status" value="1"/>
</dbReference>
<keyword evidence="1" id="KW-0808">Transferase</keyword>
<dbReference type="Proteomes" id="UP000249842">
    <property type="component" value="Unassembled WGS sequence"/>
</dbReference>